<feature type="non-terminal residue" evidence="1">
    <location>
        <position position="157"/>
    </location>
</feature>
<comment type="caution">
    <text evidence="1">The sequence shown here is derived from an EMBL/GenBank/DDBJ whole genome shotgun (WGS) entry which is preliminary data.</text>
</comment>
<keyword evidence="2" id="KW-1185">Reference proteome</keyword>
<dbReference type="EMBL" id="CAUYUJ010006541">
    <property type="protein sequence ID" value="CAK0817727.1"/>
    <property type="molecule type" value="Genomic_DNA"/>
</dbReference>
<name>A0ABN9RGW2_9DINO</name>
<sequence>MAEPLAIEGHRKLEAAQQELFDAFSACYKKVNGRLTEGWQPHEMIMLCNDACFFDLVEAIREEIEHLTGEQTEPVSDVSGVLALIQARDMYLEVEFDLNAETLSDPLFRTQVLGELLVDLQSCRIEQRKFCTTDLRLELTDKIGQEARPLISEIAQA</sequence>
<organism evidence="1 2">
    <name type="scientific">Prorocentrum cordatum</name>
    <dbReference type="NCBI Taxonomy" id="2364126"/>
    <lineage>
        <taxon>Eukaryota</taxon>
        <taxon>Sar</taxon>
        <taxon>Alveolata</taxon>
        <taxon>Dinophyceae</taxon>
        <taxon>Prorocentrales</taxon>
        <taxon>Prorocentraceae</taxon>
        <taxon>Prorocentrum</taxon>
    </lineage>
</organism>
<reference evidence="1" key="1">
    <citation type="submission" date="2023-10" db="EMBL/GenBank/DDBJ databases">
        <authorList>
            <person name="Chen Y."/>
            <person name="Shah S."/>
            <person name="Dougan E. K."/>
            <person name="Thang M."/>
            <person name="Chan C."/>
        </authorList>
    </citation>
    <scope>NUCLEOTIDE SEQUENCE [LARGE SCALE GENOMIC DNA]</scope>
</reference>
<accession>A0ABN9RGW2</accession>
<gene>
    <name evidence="1" type="ORF">PCOR1329_LOCUS20234</name>
</gene>
<evidence type="ECO:0000313" key="2">
    <source>
        <dbReference type="Proteomes" id="UP001189429"/>
    </source>
</evidence>
<dbReference type="Proteomes" id="UP001189429">
    <property type="component" value="Unassembled WGS sequence"/>
</dbReference>
<protein>
    <submittedName>
        <fullName evidence="1">Uncharacterized protein</fullName>
    </submittedName>
</protein>
<evidence type="ECO:0000313" key="1">
    <source>
        <dbReference type="EMBL" id="CAK0817727.1"/>
    </source>
</evidence>
<proteinExistence type="predicted"/>